<sequence>MKKYHDQWIVRRNFQGGDMVLLFNSRFKLFPGKLKSKWSSPYKVIQVYSSGVVKLEDNNGVVFKVNGQCVKPYIGPLDSINYMAHLSRRSLSTRGTMAPKARQGKEKATTSQKGMKRGRKDQVESSSKQLPRRMFGIKWVLPEEAKEWHRNNKERKYVHVDLINKEILFSIDWISSC</sequence>
<protein>
    <submittedName>
        <fullName evidence="2">Uncharacterized protein</fullName>
    </submittedName>
</protein>
<feature type="region of interest" description="Disordered" evidence="1">
    <location>
        <begin position="92"/>
        <end position="129"/>
    </location>
</feature>
<reference evidence="3" key="2">
    <citation type="journal article" date="2017" name="J. Anim. Genet.">
        <title>Multiple reference genome sequences of hot pepper reveal the massive evolution of plant disease resistance genes by retroduplication.</title>
        <authorList>
            <person name="Kim S."/>
            <person name="Park J."/>
            <person name="Yeom S.-I."/>
            <person name="Kim Y.-M."/>
            <person name="Seo E."/>
            <person name="Kim K.-T."/>
            <person name="Kim M.-S."/>
            <person name="Lee J.M."/>
            <person name="Cheong K."/>
            <person name="Shin H.-S."/>
            <person name="Kim S.-B."/>
            <person name="Han K."/>
            <person name="Lee J."/>
            <person name="Park M."/>
            <person name="Lee H.-A."/>
            <person name="Lee H.-Y."/>
            <person name="Lee Y."/>
            <person name="Oh S."/>
            <person name="Lee J.H."/>
            <person name="Choi E."/>
            <person name="Choi E."/>
            <person name="Lee S.E."/>
            <person name="Jeon J."/>
            <person name="Kim H."/>
            <person name="Choi G."/>
            <person name="Song H."/>
            <person name="Lee J."/>
            <person name="Lee S.-C."/>
            <person name="Kwon J.-K."/>
            <person name="Lee H.-Y."/>
            <person name="Koo N."/>
            <person name="Hong Y."/>
            <person name="Kim R.W."/>
            <person name="Kang W.-H."/>
            <person name="Huh J.H."/>
            <person name="Kang B.-C."/>
            <person name="Yang T.-J."/>
            <person name="Lee Y.-H."/>
            <person name="Bennetzen J.L."/>
            <person name="Choi D."/>
        </authorList>
    </citation>
    <scope>NUCLEOTIDE SEQUENCE [LARGE SCALE GENOMIC DNA]</scope>
    <source>
        <strain evidence="3">cv. PBC81</strain>
    </source>
</reference>
<evidence type="ECO:0000256" key="1">
    <source>
        <dbReference type="SAM" id="MobiDB-lite"/>
    </source>
</evidence>
<comment type="caution">
    <text evidence="2">The sequence shown here is derived from an EMBL/GenBank/DDBJ whole genome shotgun (WGS) entry which is preliminary data.</text>
</comment>
<dbReference type="OrthoDB" id="1094981at2759"/>
<evidence type="ECO:0000313" key="3">
    <source>
        <dbReference type="Proteomes" id="UP000224567"/>
    </source>
</evidence>
<accession>A0A2G2WID4</accession>
<dbReference type="AlphaFoldDB" id="A0A2G2WID4"/>
<proteinExistence type="predicted"/>
<dbReference type="Proteomes" id="UP000224567">
    <property type="component" value="Unassembled WGS sequence"/>
</dbReference>
<reference evidence="2 3" key="1">
    <citation type="journal article" date="2017" name="Genome Biol.">
        <title>New reference genome sequences of hot pepper reveal the massive evolution of plant disease-resistance genes by retroduplication.</title>
        <authorList>
            <person name="Kim S."/>
            <person name="Park J."/>
            <person name="Yeom S.I."/>
            <person name="Kim Y.M."/>
            <person name="Seo E."/>
            <person name="Kim K.T."/>
            <person name="Kim M.S."/>
            <person name="Lee J.M."/>
            <person name="Cheong K."/>
            <person name="Shin H.S."/>
            <person name="Kim S.B."/>
            <person name="Han K."/>
            <person name="Lee J."/>
            <person name="Park M."/>
            <person name="Lee H.A."/>
            <person name="Lee H.Y."/>
            <person name="Lee Y."/>
            <person name="Oh S."/>
            <person name="Lee J.H."/>
            <person name="Choi E."/>
            <person name="Choi E."/>
            <person name="Lee S.E."/>
            <person name="Jeon J."/>
            <person name="Kim H."/>
            <person name="Choi G."/>
            <person name="Song H."/>
            <person name="Lee J."/>
            <person name="Lee S.C."/>
            <person name="Kwon J.K."/>
            <person name="Lee H.Y."/>
            <person name="Koo N."/>
            <person name="Hong Y."/>
            <person name="Kim R.W."/>
            <person name="Kang W.H."/>
            <person name="Huh J.H."/>
            <person name="Kang B.C."/>
            <person name="Yang T.J."/>
            <person name="Lee Y.H."/>
            <person name="Bennetzen J.L."/>
            <person name="Choi D."/>
        </authorList>
    </citation>
    <scope>NUCLEOTIDE SEQUENCE [LARGE SCALE GENOMIC DNA]</scope>
    <source>
        <strain evidence="3">cv. PBC81</strain>
    </source>
</reference>
<keyword evidence="3" id="KW-1185">Reference proteome</keyword>
<evidence type="ECO:0000313" key="2">
    <source>
        <dbReference type="EMBL" id="PHT45007.1"/>
    </source>
</evidence>
<organism evidence="2 3">
    <name type="scientific">Capsicum baccatum</name>
    <name type="common">Peruvian pepper</name>
    <dbReference type="NCBI Taxonomy" id="33114"/>
    <lineage>
        <taxon>Eukaryota</taxon>
        <taxon>Viridiplantae</taxon>
        <taxon>Streptophyta</taxon>
        <taxon>Embryophyta</taxon>
        <taxon>Tracheophyta</taxon>
        <taxon>Spermatophyta</taxon>
        <taxon>Magnoliopsida</taxon>
        <taxon>eudicotyledons</taxon>
        <taxon>Gunneridae</taxon>
        <taxon>Pentapetalae</taxon>
        <taxon>asterids</taxon>
        <taxon>lamiids</taxon>
        <taxon>Solanales</taxon>
        <taxon>Solanaceae</taxon>
        <taxon>Solanoideae</taxon>
        <taxon>Capsiceae</taxon>
        <taxon>Capsicum</taxon>
    </lineage>
</organism>
<dbReference type="EMBL" id="MLFT02000006">
    <property type="protein sequence ID" value="PHT45007.1"/>
    <property type="molecule type" value="Genomic_DNA"/>
</dbReference>
<name>A0A2G2WID4_CAPBA</name>
<gene>
    <name evidence="2" type="ORF">CQW23_14165</name>
</gene>